<name>A0ABW2EDT6_9ACTN</name>
<dbReference type="InterPro" id="IPR029063">
    <property type="entry name" value="SAM-dependent_MTases_sf"/>
</dbReference>
<evidence type="ECO:0000313" key="2">
    <source>
        <dbReference type="EMBL" id="MFC7017193.1"/>
    </source>
</evidence>
<dbReference type="GO" id="GO:0008168">
    <property type="term" value="F:methyltransferase activity"/>
    <property type="evidence" value="ECO:0007669"/>
    <property type="project" value="UniProtKB-KW"/>
</dbReference>
<reference evidence="3" key="1">
    <citation type="journal article" date="2019" name="Int. J. Syst. Evol. Microbiol.">
        <title>The Global Catalogue of Microorganisms (GCM) 10K type strain sequencing project: providing services to taxonomists for standard genome sequencing and annotation.</title>
        <authorList>
            <consortium name="The Broad Institute Genomics Platform"/>
            <consortium name="The Broad Institute Genome Sequencing Center for Infectious Disease"/>
            <person name="Wu L."/>
            <person name="Ma J."/>
        </authorList>
    </citation>
    <scope>NUCLEOTIDE SEQUENCE [LARGE SCALE GENOMIC DNA]</scope>
    <source>
        <strain evidence="3">JCM 4855</strain>
    </source>
</reference>
<keyword evidence="2" id="KW-0808">Transferase</keyword>
<dbReference type="RefSeq" id="WP_189877478.1">
    <property type="nucleotide sequence ID" value="NZ_BMWA01000024.1"/>
</dbReference>
<dbReference type="Pfam" id="PF04672">
    <property type="entry name" value="Methyltransf_19"/>
    <property type="match status" value="1"/>
</dbReference>
<dbReference type="Gene3D" id="3.40.50.150">
    <property type="entry name" value="Vaccinia Virus protein VP39"/>
    <property type="match status" value="1"/>
</dbReference>
<proteinExistence type="predicted"/>
<evidence type="ECO:0000313" key="3">
    <source>
        <dbReference type="Proteomes" id="UP001596409"/>
    </source>
</evidence>
<dbReference type="GO" id="GO:0032259">
    <property type="term" value="P:methylation"/>
    <property type="evidence" value="ECO:0007669"/>
    <property type="project" value="UniProtKB-KW"/>
</dbReference>
<dbReference type="EMBL" id="JBHSYM010000087">
    <property type="protein sequence ID" value="MFC7017193.1"/>
    <property type="molecule type" value="Genomic_DNA"/>
</dbReference>
<keyword evidence="3" id="KW-1185">Reference proteome</keyword>
<dbReference type="SUPFAM" id="SSF53335">
    <property type="entry name" value="S-adenosyl-L-methionine-dependent methyltransferases"/>
    <property type="match status" value="1"/>
</dbReference>
<dbReference type="InterPro" id="IPR006764">
    <property type="entry name" value="SAM_dep_MeTrfase_SAV2177_type"/>
</dbReference>
<comment type="caution">
    <text evidence="2">The sequence shown here is derived from an EMBL/GenBank/DDBJ whole genome shotgun (WGS) entry which is preliminary data.</text>
</comment>
<evidence type="ECO:0000256" key="1">
    <source>
        <dbReference type="SAM" id="MobiDB-lite"/>
    </source>
</evidence>
<keyword evidence="2" id="KW-0489">Methyltransferase</keyword>
<feature type="region of interest" description="Disordered" evidence="1">
    <location>
        <begin position="250"/>
        <end position="271"/>
    </location>
</feature>
<protein>
    <submittedName>
        <fullName evidence="2">SAM-dependent methyltransferase</fullName>
    </submittedName>
</protein>
<sequence>MTDPTTAPEPVAHQKIDTSVPHSARIWNYWLGGKDNYPVDEEAGDEYTAVFPGIVTIARSSRAFLRRNIAYLVSEAGIRQFLDVGTGLPTAENTHEVAQRLAPDARIVYVDNDPMVLAHARALLYSSREGATAYIDADVTDPDRILAAAAETLDLSRPTALILSNILGHVADHDQARSIVTRLMDGLPSGSYLSVNDGSRGVDPVFEQAQDAYNNSGAVPYNLRTVEEIATFFDGLELVEPGVVPVTQWRPEPGSPTSEVIAEHGGLARKP</sequence>
<dbReference type="PIRSF" id="PIRSF017393">
    <property type="entry name" value="MTase_SAV2177"/>
    <property type="match status" value="1"/>
</dbReference>
<accession>A0ABW2EDT6</accession>
<dbReference type="Proteomes" id="UP001596409">
    <property type="component" value="Unassembled WGS sequence"/>
</dbReference>
<gene>
    <name evidence="2" type="ORF">ACFQMH_37020</name>
</gene>
<organism evidence="2 3">
    <name type="scientific">Streptomyces viridiviolaceus</name>
    <dbReference type="NCBI Taxonomy" id="68282"/>
    <lineage>
        <taxon>Bacteria</taxon>
        <taxon>Bacillati</taxon>
        <taxon>Actinomycetota</taxon>
        <taxon>Actinomycetes</taxon>
        <taxon>Kitasatosporales</taxon>
        <taxon>Streptomycetaceae</taxon>
        <taxon>Streptomyces</taxon>
    </lineage>
</organism>